<dbReference type="InterPro" id="IPR007837">
    <property type="entry name" value="DinB"/>
</dbReference>
<dbReference type="EMBL" id="LHPI01000001">
    <property type="protein sequence ID" value="KOO08865.1"/>
    <property type="molecule type" value="Genomic_DNA"/>
</dbReference>
<proteinExistence type="inferred from homology"/>
<feature type="binding site" evidence="3">
    <location>
        <position position="146"/>
    </location>
    <ligand>
        <name>a divalent metal cation</name>
        <dbReference type="ChEBI" id="CHEBI:60240"/>
    </ligand>
</feature>
<accession>A0A0M0I3G1</accession>
<dbReference type="OrthoDB" id="9807509at2"/>
<dbReference type="Gene3D" id="1.20.120.450">
    <property type="entry name" value="dinb family like domain"/>
    <property type="match status" value="1"/>
</dbReference>
<dbReference type="Pfam" id="PF05163">
    <property type="entry name" value="DinB"/>
    <property type="match status" value="1"/>
</dbReference>
<dbReference type="STRING" id="171383.AKJ31_00405"/>
<dbReference type="PATRIC" id="fig|171383.3.peg.83"/>
<dbReference type="AlphaFoldDB" id="A0A0M0I3G1"/>
<organism evidence="4 5">
    <name type="scientific">Vibrio hepatarius</name>
    <dbReference type="NCBI Taxonomy" id="171383"/>
    <lineage>
        <taxon>Bacteria</taxon>
        <taxon>Pseudomonadati</taxon>
        <taxon>Pseudomonadota</taxon>
        <taxon>Gammaproteobacteria</taxon>
        <taxon>Vibrionales</taxon>
        <taxon>Vibrionaceae</taxon>
        <taxon>Vibrio</taxon>
        <taxon>Vibrio oreintalis group</taxon>
    </lineage>
</organism>
<evidence type="ECO:0000256" key="3">
    <source>
        <dbReference type="PIRSR" id="PIRSR607837-1"/>
    </source>
</evidence>
<dbReference type="PANTHER" id="PTHR37302">
    <property type="entry name" value="SLR1116 PROTEIN"/>
    <property type="match status" value="1"/>
</dbReference>
<dbReference type="GO" id="GO:0046872">
    <property type="term" value="F:metal ion binding"/>
    <property type="evidence" value="ECO:0007669"/>
    <property type="project" value="UniProtKB-KW"/>
</dbReference>
<evidence type="ECO:0000256" key="2">
    <source>
        <dbReference type="ARBA" id="ARBA00022723"/>
    </source>
</evidence>
<feature type="binding site" evidence="3">
    <location>
        <position position="50"/>
    </location>
    <ligand>
        <name>a divalent metal cation</name>
        <dbReference type="ChEBI" id="CHEBI:60240"/>
    </ligand>
</feature>
<reference evidence="5" key="1">
    <citation type="submission" date="2015-08" db="EMBL/GenBank/DDBJ databases">
        <title>Vibrio galatheae sp. nov., a novel member of the Vibrionaceae family isolated from the Solomon Islands.</title>
        <authorList>
            <person name="Giubergia S."/>
            <person name="Machado H."/>
            <person name="Mateiu R.V."/>
            <person name="Gram L."/>
        </authorList>
    </citation>
    <scope>NUCLEOTIDE SEQUENCE [LARGE SCALE GENOMIC DNA]</scope>
    <source>
        <strain evidence="5">DSM 19134</strain>
    </source>
</reference>
<feature type="binding site" evidence="3">
    <location>
        <position position="150"/>
    </location>
    <ligand>
        <name>a divalent metal cation</name>
        <dbReference type="ChEBI" id="CHEBI:60240"/>
    </ligand>
</feature>
<evidence type="ECO:0000256" key="1">
    <source>
        <dbReference type="ARBA" id="ARBA00008635"/>
    </source>
</evidence>
<keyword evidence="2 3" id="KW-0479">Metal-binding</keyword>
<dbReference type="PANTHER" id="PTHR37302:SF1">
    <property type="entry name" value="PROTEIN DINB"/>
    <property type="match status" value="1"/>
</dbReference>
<comment type="similarity">
    <text evidence="1">Belongs to the DinB family.</text>
</comment>
<dbReference type="Proteomes" id="UP000037530">
    <property type="component" value="Unassembled WGS sequence"/>
</dbReference>
<evidence type="ECO:0000313" key="4">
    <source>
        <dbReference type="EMBL" id="KOO08865.1"/>
    </source>
</evidence>
<dbReference type="RefSeq" id="WP_053407119.1">
    <property type="nucleotide sequence ID" value="NZ_LHPI01000001.1"/>
</dbReference>
<name>A0A0M0I3G1_9VIBR</name>
<protein>
    <submittedName>
        <fullName evidence="4">Damage-inducible protein DinB</fullName>
    </submittedName>
</protein>
<gene>
    <name evidence="4" type="ORF">AKJ31_00405</name>
</gene>
<keyword evidence="5" id="KW-1185">Reference proteome</keyword>
<comment type="caution">
    <text evidence="4">The sequence shown here is derived from an EMBL/GenBank/DDBJ whole genome shotgun (WGS) entry which is preliminary data.</text>
</comment>
<dbReference type="InterPro" id="IPR034660">
    <property type="entry name" value="DinB/YfiT-like"/>
</dbReference>
<dbReference type="SUPFAM" id="SSF109854">
    <property type="entry name" value="DinB/YfiT-like putative metalloenzymes"/>
    <property type="match status" value="1"/>
</dbReference>
<sequence length="181" mass="20714">MDFSPNFRMLALYNQRMNKQLLDVCSQLTQEQLHYDMNAFFPSIMAHWNHILFGDLIMLQRLVDNQIVVVDPAVFGTLPNAKSVSDTFADSFEELRVLRELVDSIYVNITGAFNTASGTRVVRYTTTEGQMIERTVDEFCMHIFNHQTYHRDQLTCLLSQLGLDFGCTDLPVIVPEGAQVK</sequence>
<evidence type="ECO:0000313" key="5">
    <source>
        <dbReference type="Proteomes" id="UP000037530"/>
    </source>
</evidence>